<dbReference type="Proteomes" id="UP000076584">
    <property type="component" value="Unassembled WGS sequence"/>
</dbReference>
<evidence type="ECO:0000256" key="1">
    <source>
        <dbReference type="SAM" id="MobiDB-lite"/>
    </source>
</evidence>
<feature type="compositionally biased region" description="Basic and acidic residues" evidence="1">
    <location>
        <begin position="65"/>
        <end position="75"/>
    </location>
</feature>
<sequence>MPSPKDDGLPTQPNTRKEISPQPPNHILPTTAYSKPLPTSTGDNVPSEVINFAESGGLSTQAPETSKEHDYRDVPPDMPSSPPSVGASYNDAKSRSAPESIENQYDCAKNTGVADSHRKSKTEFNSIPAEIVLVGLDMVRGPETGSQTHRKWSTEFNKTMAAGKCSSLHVFPRPRR</sequence>
<feature type="compositionally biased region" description="Polar residues" evidence="1">
    <location>
        <begin position="31"/>
        <end position="44"/>
    </location>
</feature>
<evidence type="ECO:0000313" key="3">
    <source>
        <dbReference type="Proteomes" id="UP000076584"/>
    </source>
</evidence>
<feature type="region of interest" description="Disordered" evidence="1">
    <location>
        <begin position="1"/>
        <end position="103"/>
    </location>
</feature>
<reference evidence="2 3" key="1">
    <citation type="submission" date="2015-06" db="EMBL/GenBank/DDBJ databases">
        <title>Survival trade-offs in plant roots during colonization by closely related pathogenic and mutualistic fungi.</title>
        <authorList>
            <person name="Hacquard S."/>
            <person name="Kracher B."/>
            <person name="Hiruma K."/>
            <person name="Weinman A."/>
            <person name="Muench P."/>
            <person name="Garrido Oter R."/>
            <person name="Ver Loren van Themaat E."/>
            <person name="Dallerey J.-F."/>
            <person name="Damm U."/>
            <person name="Henrissat B."/>
            <person name="Lespinet O."/>
            <person name="Thon M."/>
            <person name="Kemen E."/>
            <person name="McHardy A.C."/>
            <person name="Schulze-Lefert P."/>
            <person name="O'Connell R.J."/>
        </authorList>
    </citation>
    <scope>NUCLEOTIDE SEQUENCE [LARGE SCALE GENOMIC DNA]</scope>
    <source>
        <strain evidence="2 3">MAFF 238704</strain>
    </source>
</reference>
<dbReference type="EMBL" id="LFIW01000165">
    <property type="protein sequence ID" value="KZL87923.1"/>
    <property type="molecule type" value="Genomic_DNA"/>
</dbReference>
<comment type="caution">
    <text evidence="2">The sequence shown here is derived from an EMBL/GenBank/DDBJ whole genome shotgun (WGS) entry which is preliminary data.</text>
</comment>
<accession>A0A162Q248</accession>
<name>A0A162Q248_COLIC</name>
<proteinExistence type="predicted"/>
<gene>
    <name evidence="2" type="ORF">CI238_05061</name>
</gene>
<dbReference type="AlphaFoldDB" id="A0A162Q248"/>
<organism evidence="2 3">
    <name type="scientific">Colletotrichum incanum</name>
    <name type="common">Soybean anthracnose fungus</name>
    <dbReference type="NCBI Taxonomy" id="1573173"/>
    <lineage>
        <taxon>Eukaryota</taxon>
        <taxon>Fungi</taxon>
        <taxon>Dikarya</taxon>
        <taxon>Ascomycota</taxon>
        <taxon>Pezizomycotina</taxon>
        <taxon>Sordariomycetes</taxon>
        <taxon>Hypocreomycetidae</taxon>
        <taxon>Glomerellales</taxon>
        <taxon>Glomerellaceae</taxon>
        <taxon>Colletotrichum</taxon>
        <taxon>Colletotrichum spaethianum species complex</taxon>
    </lineage>
</organism>
<dbReference type="OrthoDB" id="4851276at2759"/>
<protein>
    <submittedName>
        <fullName evidence="2">Uncharacterized protein</fullName>
    </submittedName>
</protein>
<evidence type="ECO:0000313" key="2">
    <source>
        <dbReference type="EMBL" id="KZL87923.1"/>
    </source>
</evidence>
<keyword evidence="3" id="KW-1185">Reference proteome</keyword>